<evidence type="ECO:0000259" key="10">
    <source>
        <dbReference type="PROSITE" id="PS51044"/>
    </source>
</evidence>
<dbReference type="GO" id="GO:0000785">
    <property type="term" value="C:chromatin"/>
    <property type="evidence" value="ECO:0007669"/>
    <property type="project" value="TreeGrafter"/>
</dbReference>
<evidence type="ECO:0000259" key="11">
    <source>
        <dbReference type="PROSITE" id="PS51466"/>
    </source>
</evidence>
<dbReference type="GO" id="GO:0016925">
    <property type="term" value="P:protein sumoylation"/>
    <property type="evidence" value="ECO:0007669"/>
    <property type="project" value="UniProtKB-UniPathway"/>
</dbReference>
<keyword evidence="6" id="KW-0833">Ubl conjugation pathway</keyword>
<evidence type="ECO:0000313" key="13">
    <source>
        <dbReference type="Proteomes" id="UP000245768"/>
    </source>
</evidence>
<sequence>MAANSAVSAEPFADLPNVLRVVSFLKVTELKALIKDINARRTGGNISTAGNKPHLIERAEGFFKTCKEIGDLVNYETGRRDLERYYGSPVVGATRPSRYAGQGHGYQAGNHVLGGVPSNKFSSSSSVSGGGYNGAAPRFSVNGAYGNHAGTSSGASYPHAPRVSSTITNFKRSPFVQPKEWVCGPVTAYEAPAQNERKQASLFIYLKPEQVALLEQKDHQLRLFSAPKPAWDLGQNPNHPVTVEFPVVCELRVNKTPLSVNLRGGKKGPAKVLPPNLNKDKALALTTGRMNHVEMLYANAPKAYILAAAICSVVDSPSLVSTLKANNLKPKDVVLGNMKRAADDDDVEVGEASLSLKCPLSYMRLQTPCRSEACTHVQCFDALSFYSINEQTPSWQCPVCFKSVDPASLFWDGYVQDILDRVPEEVETVLTDAVGNWRTSNDAISSGRASATTSQLGANRGTDNREASGTATPLQTDYRPNSSSEDASKKRKHSEVFEIIDDDEDDGDDDVPLKSKARPNGNGFQPQTNGSPSVPPEGEQSSAQIIDLTFSDSEDDDIPTPPLPPSAGLSSTVTSVAPTTRQYPSTFSSSHLGTNGGGTGHADRLTAPSSSSYSIIPRVPFQPLDLPRPTTTSSAQAPAPAPSSAPPQVPDALGRQNTASNEASSVTDLHRPRTPPREGGDSDEEDGQINTPSRANRQAPPWSRWDEEDGSFDDGDDRLYFDARAGLGGGQAPVGQIGASSMEQ</sequence>
<dbReference type="Gene3D" id="3.30.40.10">
    <property type="entry name" value="Zinc/RING finger domain, C3HC4 (zinc finger)"/>
    <property type="match status" value="1"/>
</dbReference>
<dbReference type="OrthoDB" id="28127at2759"/>
<dbReference type="PANTHER" id="PTHR10782:SF4">
    <property type="entry name" value="TONALLI, ISOFORM E"/>
    <property type="match status" value="1"/>
</dbReference>
<dbReference type="GeneID" id="37040054"/>
<dbReference type="CDD" id="cd16792">
    <property type="entry name" value="SP-RING_Siz-like"/>
    <property type="match status" value="1"/>
</dbReference>
<comment type="similarity">
    <text evidence="2">Belongs to the PIAS family.</text>
</comment>
<evidence type="ECO:0008006" key="14">
    <source>
        <dbReference type="Google" id="ProtNLM"/>
    </source>
</evidence>
<dbReference type="InterPro" id="IPR004181">
    <property type="entry name" value="Znf_MIZ"/>
</dbReference>
<feature type="domain" description="PINIT" evidence="11">
    <location>
        <begin position="155"/>
        <end position="314"/>
    </location>
</feature>
<organism evidence="12 13">
    <name type="scientific">Acaromyces ingoldii</name>
    <dbReference type="NCBI Taxonomy" id="215250"/>
    <lineage>
        <taxon>Eukaryota</taxon>
        <taxon>Fungi</taxon>
        <taxon>Dikarya</taxon>
        <taxon>Basidiomycota</taxon>
        <taxon>Ustilaginomycotina</taxon>
        <taxon>Exobasidiomycetes</taxon>
        <taxon>Exobasidiales</taxon>
        <taxon>Cryptobasidiaceae</taxon>
        <taxon>Acaromyces</taxon>
    </lineage>
</organism>
<dbReference type="InterPro" id="IPR038654">
    <property type="entry name" value="PINIT_sf"/>
</dbReference>
<evidence type="ECO:0000256" key="9">
    <source>
        <dbReference type="SAM" id="MobiDB-lite"/>
    </source>
</evidence>
<dbReference type="Pfam" id="PF14324">
    <property type="entry name" value="PINIT"/>
    <property type="match status" value="1"/>
</dbReference>
<proteinExistence type="inferred from homology"/>
<dbReference type="PROSITE" id="PS51044">
    <property type="entry name" value="ZF_SP_RING"/>
    <property type="match status" value="1"/>
</dbReference>
<feature type="compositionally biased region" description="Pro residues" evidence="9">
    <location>
        <begin position="639"/>
        <end position="649"/>
    </location>
</feature>
<protein>
    <recommendedName>
        <fullName evidence="14">SP-RING-type domain-containing protein</fullName>
    </recommendedName>
</protein>
<evidence type="ECO:0000256" key="1">
    <source>
        <dbReference type="ARBA" id="ARBA00004718"/>
    </source>
</evidence>
<evidence type="ECO:0000313" key="12">
    <source>
        <dbReference type="EMBL" id="PWN88221.1"/>
    </source>
</evidence>
<gene>
    <name evidence="12" type="ORF">FA10DRAFT_157765</name>
</gene>
<dbReference type="InParanoid" id="A0A316YGG5"/>
<evidence type="ECO:0000256" key="4">
    <source>
        <dbReference type="ARBA" id="ARBA00022723"/>
    </source>
</evidence>
<dbReference type="Proteomes" id="UP000245768">
    <property type="component" value="Unassembled WGS sequence"/>
</dbReference>
<keyword evidence="7" id="KW-0862">Zinc</keyword>
<dbReference type="FunCoup" id="A0A316YGG5">
    <property type="interactions" value="212"/>
</dbReference>
<dbReference type="Gene3D" id="2.60.120.780">
    <property type="entry name" value="PINIT domain"/>
    <property type="match status" value="1"/>
</dbReference>
<feature type="compositionally biased region" description="Polar residues" evidence="9">
    <location>
        <begin position="467"/>
        <end position="485"/>
    </location>
</feature>
<dbReference type="Pfam" id="PF02891">
    <property type="entry name" value="zf-MIZ"/>
    <property type="match status" value="1"/>
</dbReference>
<evidence type="ECO:0000256" key="3">
    <source>
        <dbReference type="ARBA" id="ARBA00022679"/>
    </source>
</evidence>
<feature type="compositionally biased region" description="Polar residues" evidence="9">
    <location>
        <begin position="522"/>
        <end position="532"/>
    </location>
</feature>
<dbReference type="InterPro" id="IPR013083">
    <property type="entry name" value="Znf_RING/FYVE/PHD"/>
</dbReference>
<dbReference type="EMBL" id="KZ819638">
    <property type="protein sequence ID" value="PWN88221.1"/>
    <property type="molecule type" value="Genomic_DNA"/>
</dbReference>
<evidence type="ECO:0000256" key="7">
    <source>
        <dbReference type="ARBA" id="ARBA00022833"/>
    </source>
</evidence>
<feature type="compositionally biased region" description="Acidic residues" evidence="9">
    <location>
        <begin position="706"/>
        <end position="716"/>
    </location>
</feature>
<dbReference type="PROSITE" id="PS51466">
    <property type="entry name" value="PINIT"/>
    <property type="match status" value="1"/>
</dbReference>
<dbReference type="PANTHER" id="PTHR10782">
    <property type="entry name" value="ZINC FINGER MIZ DOMAIN-CONTAINING PROTEIN"/>
    <property type="match status" value="1"/>
</dbReference>
<keyword evidence="5 8" id="KW-0863">Zinc-finger</keyword>
<keyword evidence="13" id="KW-1185">Reference proteome</keyword>
<dbReference type="InterPro" id="IPR031141">
    <property type="entry name" value="SIZ1/2_SP-RING"/>
</dbReference>
<evidence type="ECO:0000256" key="2">
    <source>
        <dbReference type="ARBA" id="ARBA00005383"/>
    </source>
</evidence>
<feature type="compositionally biased region" description="Basic and acidic residues" evidence="9">
    <location>
        <begin position="668"/>
        <end position="680"/>
    </location>
</feature>
<dbReference type="GO" id="GO:0061665">
    <property type="term" value="F:SUMO ligase activity"/>
    <property type="evidence" value="ECO:0007669"/>
    <property type="project" value="TreeGrafter"/>
</dbReference>
<evidence type="ECO:0000256" key="5">
    <source>
        <dbReference type="ARBA" id="ARBA00022771"/>
    </source>
</evidence>
<keyword evidence="4" id="KW-0479">Metal-binding</keyword>
<dbReference type="InterPro" id="IPR023321">
    <property type="entry name" value="PINIT"/>
</dbReference>
<evidence type="ECO:0000256" key="6">
    <source>
        <dbReference type="ARBA" id="ARBA00022786"/>
    </source>
</evidence>
<feature type="compositionally biased region" description="Polar residues" evidence="9">
    <location>
        <begin position="568"/>
        <end position="593"/>
    </location>
</feature>
<keyword evidence="3" id="KW-0808">Transferase</keyword>
<feature type="domain" description="SP-RING-type" evidence="10">
    <location>
        <begin position="343"/>
        <end position="428"/>
    </location>
</feature>
<dbReference type="RefSeq" id="XP_025375419.1">
    <property type="nucleotide sequence ID" value="XM_025518138.1"/>
</dbReference>
<evidence type="ECO:0000256" key="8">
    <source>
        <dbReference type="PROSITE-ProRule" id="PRU00452"/>
    </source>
</evidence>
<feature type="compositionally biased region" description="Low complexity" evidence="9">
    <location>
        <begin position="629"/>
        <end position="638"/>
    </location>
</feature>
<dbReference type="AlphaFoldDB" id="A0A316YGG5"/>
<accession>A0A316YGG5</accession>
<feature type="compositionally biased region" description="Polar residues" evidence="9">
    <location>
        <begin position="655"/>
        <end position="667"/>
    </location>
</feature>
<dbReference type="STRING" id="215250.A0A316YGG5"/>
<dbReference type="GO" id="GO:0008270">
    <property type="term" value="F:zinc ion binding"/>
    <property type="evidence" value="ECO:0007669"/>
    <property type="project" value="UniProtKB-KW"/>
</dbReference>
<reference evidence="12 13" key="1">
    <citation type="journal article" date="2018" name="Mol. Biol. Evol.">
        <title>Broad Genomic Sampling Reveals a Smut Pathogenic Ancestry of the Fungal Clade Ustilaginomycotina.</title>
        <authorList>
            <person name="Kijpornyongpan T."/>
            <person name="Mondo S.J."/>
            <person name="Barry K."/>
            <person name="Sandor L."/>
            <person name="Lee J."/>
            <person name="Lipzen A."/>
            <person name="Pangilinan J."/>
            <person name="LaButti K."/>
            <person name="Hainaut M."/>
            <person name="Henrissat B."/>
            <person name="Grigoriev I.V."/>
            <person name="Spatafora J.W."/>
            <person name="Aime M.C."/>
        </authorList>
    </citation>
    <scope>NUCLEOTIDE SEQUENCE [LARGE SCALE GENOMIC DNA]</scope>
    <source>
        <strain evidence="12 13">MCA 4198</strain>
    </source>
</reference>
<name>A0A316YGG5_9BASI</name>
<feature type="compositionally biased region" description="Acidic residues" evidence="9">
    <location>
        <begin position="498"/>
        <end position="510"/>
    </location>
</feature>
<comment type="pathway">
    <text evidence="1">Protein modification; protein sumoylation.</text>
</comment>
<feature type="region of interest" description="Disordered" evidence="9">
    <location>
        <begin position="440"/>
        <end position="744"/>
    </location>
</feature>
<dbReference type="UniPathway" id="UPA00886"/>
<feature type="compositionally biased region" description="Polar residues" evidence="9">
    <location>
        <begin position="440"/>
        <end position="457"/>
    </location>
</feature>